<organism evidence="7">
    <name type="scientific">Chelativorans sp. (strain BNC1)</name>
    <dbReference type="NCBI Taxonomy" id="266779"/>
    <lineage>
        <taxon>Bacteria</taxon>
        <taxon>Pseudomonadati</taxon>
        <taxon>Pseudomonadota</taxon>
        <taxon>Alphaproteobacteria</taxon>
        <taxon>Hyphomicrobiales</taxon>
        <taxon>Phyllobacteriaceae</taxon>
        <taxon>Chelativorans</taxon>
    </lineage>
</organism>
<keyword evidence="4 6" id="KW-1133">Transmembrane helix</keyword>
<accession>Q11AR7</accession>
<keyword evidence="3 6" id="KW-0812">Transmembrane</keyword>
<gene>
    <name evidence="7" type="ordered locus">Meso_4480</name>
</gene>
<keyword evidence="2" id="KW-1003">Cell membrane</keyword>
<sequence length="291" mass="30107" precursor="true">MVNYFANLVTVTGISMILAISLNLLIGYAGIFSMAHAAFYGVGAYVAALLALHYTAELTLAVPLAMVTCAAASLLISLPALRVRGEYFVAASLGLQVIAFTVFEQWHSVTGGLSGLIGIPVAELFGYSLASPLAFMGVTIALVALVALAVICLLRTAFGRDLRAIRDDETAAAAAGKNVAVIKSIAVAISSALCAVAGVLYAFNIAFVNPESFTLNLSVLVMAMVIIGGAGTITGPIIGAALIQCLPAALSWLPLPPQNIGYLQQILYGLAMVLLMIYRPAGLMGKARSKG</sequence>
<dbReference type="CDD" id="cd06581">
    <property type="entry name" value="TM_PBP1_LivM_like"/>
    <property type="match status" value="1"/>
</dbReference>
<feature type="transmembrane region" description="Helical" evidence="6">
    <location>
        <begin position="213"/>
        <end position="230"/>
    </location>
</feature>
<protein>
    <submittedName>
        <fullName evidence="7">Amino acid/amide ABC transporter membrane protein 2, HAAT family</fullName>
    </submittedName>
</protein>
<dbReference type="KEGG" id="mes:Meso_4480"/>
<dbReference type="GO" id="GO:0015658">
    <property type="term" value="F:branched-chain amino acid transmembrane transporter activity"/>
    <property type="evidence" value="ECO:0007669"/>
    <property type="project" value="InterPro"/>
</dbReference>
<dbReference type="AlphaFoldDB" id="Q11AR7"/>
<evidence type="ECO:0000256" key="6">
    <source>
        <dbReference type="SAM" id="Phobius"/>
    </source>
</evidence>
<comment type="subcellular location">
    <subcellularLocation>
        <location evidence="1">Cell membrane</location>
        <topology evidence="1">Multi-pass membrane protein</topology>
    </subcellularLocation>
</comment>
<dbReference type="eggNOG" id="COG4177">
    <property type="taxonomic scope" value="Bacteria"/>
</dbReference>
<evidence type="ECO:0000256" key="5">
    <source>
        <dbReference type="ARBA" id="ARBA00023136"/>
    </source>
</evidence>
<geneLocation type="plasmid" evidence="7">
    <name>2</name>
</geneLocation>
<keyword evidence="7" id="KW-0614">Plasmid</keyword>
<feature type="transmembrane region" description="Helical" evidence="6">
    <location>
        <begin position="87"/>
        <end position="106"/>
    </location>
</feature>
<dbReference type="OrthoDB" id="9804361at2"/>
<dbReference type="EMBL" id="CP000391">
    <property type="protein sequence ID" value="ABG65508.1"/>
    <property type="molecule type" value="Genomic_DNA"/>
</dbReference>
<dbReference type="Pfam" id="PF02653">
    <property type="entry name" value="BPD_transp_2"/>
    <property type="match status" value="1"/>
</dbReference>
<feature type="transmembrane region" description="Helical" evidence="6">
    <location>
        <begin position="6"/>
        <end position="25"/>
    </location>
</feature>
<feature type="transmembrane region" description="Helical" evidence="6">
    <location>
        <begin position="185"/>
        <end position="207"/>
    </location>
</feature>
<feature type="transmembrane region" description="Helical" evidence="6">
    <location>
        <begin position="261"/>
        <end position="278"/>
    </location>
</feature>
<dbReference type="PANTHER" id="PTHR30482">
    <property type="entry name" value="HIGH-AFFINITY BRANCHED-CHAIN AMINO ACID TRANSPORT SYSTEM PERMEASE"/>
    <property type="match status" value="1"/>
</dbReference>
<dbReference type="PANTHER" id="PTHR30482:SF10">
    <property type="entry name" value="HIGH-AFFINITY BRANCHED-CHAIN AMINO ACID TRANSPORT PROTEIN BRAE"/>
    <property type="match status" value="1"/>
</dbReference>
<name>Q11AR7_CHESB</name>
<reference evidence="7" key="1">
    <citation type="submission" date="2006-06" db="EMBL/GenBank/DDBJ databases">
        <title>Complete sequence of Plasmid 2 of Chelativorans sp. BNC1.</title>
        <authorList>
            <consortium name="US DOE Joint Genome Institute"/>
            <person name="Copeland A."/>
            <person name="Lucas S."/>
            <person name="Lapidus A."/>
            <person name="Barry K."/>
            <person name="Detter J.C."/>
            <person name="Glavina del Rio T."/>
            <person name="Hammon N."/>
            <person name="Israni S."/>
            <person name="Dalin E."/>
            <person name="Tice H."/>
            <person name="Pitluck S."/>
            <person name="Chertkov O."/>
            <person name="Brettin T."/>
            <person name="Bruce D."/>
            <person name="Han C."/>
            <person name="Tapia R."/>
            <person name="Gilna P."/>
            <person name="Schmutz J."/>
            <person name="Larimer F."/>
            <person name="Land M."/>
            <person name="Hauser L."/>
            <person name="Kyrpides N."/>
            <person name="Mikhailova N."/>
            <person name="Richardson P."/>
        </authorList>
    </citation>
    <scope>NUCLEOTIDE SEQUENCE</scope>
    <source>
        <strain evidence="7">BNC1</strain>
        <plasmid evidence="7">2</plasmid>
    </source>
</reference>
<keyword evidence="5 6" id="KW-0472">Membrane</keyword>
<feature type="transmembrane region" description="Helical" evidence="6">
    <location>
        <begin position="133"/>
        <end position="154"/>
    </location>
</feature>
<proteinExistence type="predicted"/>
<evidence type="ECO:0000256" key="2">
    <source>
        <dbReference type="ARBA" id="ARBA00022475"/>
    </source>
</evidence>
<evidence type="ECO:0000256" key="1">
    <source>
        <dbReference type="ARBA" id="ARBA00004651"/>
    </source>
</evidence>
<feature type="transmembrane region" description="Helical" evidence="6">
    <location>
        <begin position="37"/>
        <end position="54"/>
    </location>
</feature>
<evidence type="ECO:0000313" key="7">
    <source>
        <dbReference type="EMBL" id="ABG65508.1"/>
    </source>
</evidence>
<feature type="transmembrane region" description="Helical" evidence="6">
    <location>
        <begin position="60"/>
        <end position="80"/>
    </location>
</feature>
<dbReference type="HOGENOM" id="CLU_031365_0_1_5"/>
<dbReference type="InterPro" id="IPR043428">
    <property type="entry name" value="LivM-like"/>
</dbReference>
<dbReference type="InterPro" id="IPR001851">
    <property type="entry name" value="ABC_transp_permease"/>
</dbReference>
<dbReference type="GO" id="GO:0005886">
    <property type="term" value="C:plasma membrane"/>
    <property type="evidence" value="ECO:0007669"/>
    <property type="project" value="UniProtKB-SubCell"/>
</dbReference>
<evidence type="ECO:0000256" key="3">
    <source>
        <dbReference type="ARBA" id="ARBA00022692"/>
    </source>
</evidence>
<evidence type="ECO:0000256" key="4">
    <source>
        <dbReference type="ARBA" id="ARBA00022989"/>
    </source>
</evidence>